<evidence type="ECO:0000256" key="1">
    <source>
        <dbReference type="SAM" id="Phobius"/>
    </source>
</evidence>
<sequence>MILIFKKKNLLARFYKYLFYWLIEILFLTYQHFFHILRFSWLPLLKLYVPWFR</sequence>
<feature type="transmembrane region" description="Helical" evidence="1">
    <location>
        <begin position="21"/>
        <end position="41"/>
    </location>
</feature>
<dbReference type="EMBL" id="GGEC01070602">
    <property type="protein sequence ID" value="MBX51086.1"/>
    <property type="molecule type" value="Transcribed_RNA"/>
</dbReference>
<evidence type="ECO:0000313" key="2">
    <source>
        <dbReference type="EMBL" id="MBX51086.1"/>
    </source>
</evidence>
<keyword evidence="1" id="KW-0812">Transmembrane</keyword>
<keyword evidence="1" id="KW-1133">Transmembrane helix</keyword>
<name>A0A2P2P8L4_RHIMU</name>
<accession>A0A2P2P8L4</accession>
<reference evidence="2" key="1">
    <citation type="submission" date="2018-02" db="EMBL/GenBank/DDBJ databases">
        <title>Rhizophora mucronata_Transcriptome.</title>
        <authorList>
            <person name="Meera S.P."/>
            <person name="Sreeshan A."/>
            <person name="Augustine A."/>
        </authorList>
    </citation>
    <scope>NUCLEOTIDE SEQUENCE</scope>
    <source>
        <tissue evidence="2">Leaf</tissue>
    </source>
</reference>
<proteinExistence type="predicted"/>
<keyword evidence="1" id="KW-0472">Membrane</keyword>
<organism evidence="2">
    <name type="scientific">Rhizophora mucronata</name>
    <name type="common">Asiatic mangrove</name>
    <dbReference type="NCBI Taxonomy" id="61149"/>
    <lineage>
        <taxon>Eukaryota</taxon>
        <taxon>Viridiplantae</taxon>
        <taxon>Streptophyta</taxon>
        <taxon>Embryophyta</taxon>
        <taxon>Tracheophyta</taxon>
        <taxon>Spermatophyta</taxon>
        <taxon>Magnoliopsida</taxon>
        <taxon>eudicotyledons</taxon>
        <taxon>Gunneridae</taxon>
        <taxon>Pentapetalae</taxon>
        <taxon>rosids</taxon>
        <taxon>fabids</taxon>
        <taxon>Malpighiales</taxon>
        <taxon>Rhizophoraceae</taxon>
        <taxon>Rhizophora</taxon>
    </lineage>
</organism>
<dbReference type="AlphaFoldDB" id="A0A2P2P8L4"/>
<protein>
    <submittedName>
        <fullName evidence="2">Uncharacterized protein</fullName>
    </submittedName>
</protein>